<reference evidence="14" key="1">
    <citation type="journal article" date="2016" name="Insect Biochem. Mol. Biol.">
        <title>Multifaceted biological insights from a draft genome sequence of the tobacco hornworm moth, Manduca sexta.</title>
        <authorList>
            <person name="Kanost M.R."/>
            <person name="Arrese E.L."/>
            <person name="Cao X."/>
            <person name="Chen Y.R."/>
            <person name="Chellapilla S."/>
            <person name="Goldsmith M.R."/>
            <person name="Grosse-Wilde E."/>
            <person name="Heckel D.G."/>
            <person name="Herndon N."/>
            <person name="Jiang H."/>
            <person name="Papanicolaou A."/>
            <person name="Qu J."/>
            <person name="Soulages J.L."/>
            <person name="Vogel H."/>
            <person name="Walters J."/>
            <person name="Waterhouse R.M."/>
            <person name="Ahn S.J."/>
            <person name="Almeida F.C."/>
            <person name="An C."/>
            <person name="Aqrawi P."/>
            <person name="Bretschneider A."/>
            <person name="Bryant W.B."/>
            <person name="Bucks S."/>
            <person name="Chao H."/>
            <person name="Chevignon G."/>
            <person name="Christen J.M."/>
            <person name="Clarke D.F."/>
            <person name="Dittmer N.T."/>
            <person name="Ferguson L.C.F."/>
            <person name="Garavelou S."/>
            <person name="Gordon K.H.J."/>
            <person name="Gunaratna R.T."/>
            <person name="Han Y."/>
            <person name="Hauser F."/>
            <person name="He Y."/>
            <person name="Heidel-Fischer H."/>
            <person name="Hirsh A."/>
            <person name="Hu Y."/>
            <person name="Jiang H."/>
            <person name="Kalra D."/>
            <person name="Klinner C."/>
            <person name="Konig C."/>
            <person name="Kovar C."/>
            <person name="Kroll A.R."/>
            <person name="Kuwar S.S."/>
            <person name="Lee S.L."/>
            <person name="Lehman R."/>
            <person name="Li K."/>
            <person name="Li Z."/>
            <person name="Liang H."/>
            <person name="Lovelace S."/>
            <person name="Lu Z."/>
            <person name="Mansfield J.H."/>
            <person name="McCulloch K.J."/>
            <person name="Mathew T."/>
            <person name="Morton B."/>
            <person name="Muzny D.M."/>
            <person name="Neunemann D."/>
            <person name="Ongeri F."/>
            <person name="Pauchet Y."/>
            <person name="Pu L.L."/>
            <person name="Pyrousis I."/>
            <person name="Rao X.J."/>
            <person name="Redding A."/>
            <person name="Roesel C."/>
            <person name="Sanchez-Gracia A."/>
            <person name="Schaack S."/>
            <person name="Shukla A."/>
            <person name="Tetreau G."/>
            <person name="Wang Y."/>
            <person name="Xiong G.H."/>
            <person name="Traut W."/>
            <person name="Walsh T.K."/>
            <person name="Worley K.C."/>
            <person name="Wu D."/>
            <person name="Wu W."/>
            <person name="Wu Y.Q."/>
            <person name="Zhang X."/>
            <person name="Zou Z."/>
            <person name="Zucker H."/>
            <person name="Briscoe A.D."/>
            <person name="Burmester T."/>
            <person name="Clem R.J."/>
            <person name="Feyereisen R."/>
            <person name="Grimmelikhuijzen C.J.P."/>
            <person name="Hamodrakas S.J."/>
            <person name="Hansson B.S."/>
            <person name="Huguet E."/>
            <person name="Jermiin L.S."/>
            <person name="Lan Q."/>
            <person name="Lehman H.K."/>
            <person name="Lorenzen M."/>
            <person name="Merzendorfer H."/>
            <person name="Michalopoulos I."/>
            <person name="Morton D.B."/>
            <person name="Muthukrishnan S."/>
            <person name="Oakeshott J.G."/>
            <person name="Palmer W."/>
            <person name="Park Y."/>
            <person name="Passarelli A.L."/>
            <person name="Rozas J."/>
            <person name="Schwartz L.M."/>
            <person name="Smith W."/>
            <person name="Southgate A."/>
            <person name="Vilcinskas A."/>
            <person name="Vogt R."/>
            <person name="Wang P."/>
            <person name="Werren J."/>
            <person name="Yu X.Q."/>
            <person name="Zhou J.J."/>
            <person name="Brown S.J."/>
            <person name="Scherer S.E."/>
            <person name="Richards S."/>
            <person name="Blissard G.W."/>
        </authorList>
    </citation>
    <scope>NUCLEOTIDE SEQUENCE</scope>
</reference>
<evidence type="ECO:0000259" key="12">
    <source>
        <dbReference type="Pfam" id="PF10243"/>
    </source>
</evidence>
<dbReference type="GO" id="GO:0008017">
    <property type="term" value="F:microtubule binding"/>
    <property type="evidence" value="ECO:0007669"/>
    <property type="project" value="InterPro"/>
</dbReference>
<keyword evidence="7" id="KW-0966">Cell projection</keyword>
<accession>A0A922CXH9</accession>
<evidence type="ECO:0000256" key="2">
    <source>
        <dbReference type="ARBA" id="ARBA00004430"/>
    </source>
</evidence>
<dbReference type="Pfam" id="PF17749">
    <property type="entry name" value="MIP-T3_C"/>
    <property type="match status" value="1"/>
</dbReference>
<dbReference type="FunFam" id="1.10.418.50:FF:000001">
    <property type="entry name" value="TRAF3-interacting protein 1 isoform X1"/>
    <property type="match status" value="1"/>
</dbReference>
<dbReference type="GO" id="GO:0036064">
    <property type="term" value="C:ciliary basal body"/>
    <property type="evidence" value="ECO:0007669"/>
    <property type="project" value="TreeGrafter"/>
</dbReference>
<dbReference type="InterPro" id="IPR018799">
    <property type="entry name" value="TRAF3IP1"/>
</dbReference>
<feature type="coiled-coil region" evidence="10">
    <location>
        <begin position="526"/>
        <end position="592"/>
    </location>
</feature>
<reference evidence="14" key="2">
    <citation type="submission" date="2020-12" db="EMBL/GenBank/DDBJ databases">
        <authorList>
            <person name="Kanost M."/>
        </authorList>
    </citation>
    <scope>NUCLEOTIDE SEQUENCE</scope>
</reference>
<dbReference type="GO" id="GO:0005930">
    <property type="term" value="C:axoneme"/>
    <property type="evidence" value="ECO:0007669"/>
    <property type="project" value="UniProtKB-SubCell"/>
</dbReference>
<dbReference type="GO" id="GO:0030992">
    <property type="term" value="C:intraciliary transport particle B"/>
    <property type="evidence" value="ECO:0007669"/>
    <property type="project" value="TreeGrafter"/>
</dbReference>
<evidence type="ECO:0000256" key="5">
    <source>
        <dbReference type="ARBA" id="ARBA00023054"/>
    </source>
</evidence>
<keyword evidence="5 10" id="KW-0175">Coiled coil</keyword>
<keyword evidence="4" id="KW-0970">Cilium biogenesis/degradation</keyword>
<dbReference type="GO" id="GO:0070507">
    <property type="term" value="P:regulation of microtubule cytoskeleton organization"/>
    <property type="evidence" value="ECO:0007669"/>
    <property type="project" value="TreeGrafter"/>
</dbReference>
<sequence>MEEEIDLDVIKATQVSLGKYIKRPPLSEKLLKKPPFRFLHDIITTVLKTTGFFEGLYDENELISENVKDRESKISFLNKAITILSSTTGKSLLAKPSKIVAGQEPIKTNELLQCLASALDNNLSSDEAVKKYKENTKKTSKDRLEQKTKEPNKLKKKGQDPKKSENLKNHKTESSEIINIKKDKEKSNDNIKKKGNGPVKNDLRIKDTPVKLIPKKVTSETKLQSQSKVRSTLTVESSKQVNHEGIESTDENHTKDITCEESTNNTEIIEVHTGGEDNITHSTAEVDITSTPSEITADVDSHKLIQDNSNDNKKCIQEEPNENIVNARKNSLHINENLIHETQLSSMIENNHVNGSESLIIPSVQPDLEKNVCLSTPKKNDSNIARSASVRPSSSRPGAPRPKEKFENVMPDTDSHLLGKVNIITEHTQNEEEDDSSLIITEQQEGTLIMSKENHQNLTESLNDHGHLVQQILDSQKEFSQVTGKTEIEWQLGAQKAKAAQHKEVELLRYNIQALTRVTNPLGKLLDHIQEDVEVMRQELQQWSNIYEEVSKEISKQKALSEHSLHPLNTKLKQLELDIQEKNEKINDVKVLIYKNSSRIEKLLSNGNVQ</sequence>
<evidence type="ECO:0000256" key="10">
    <source>
        <dbReference type="SAM" id="Coils"/>
    </source>
</evidence>
<dbReference type="PANTHER" id="PTHR31363">
    <property type="entry name" value="TRAF3-INTERACTING PROTEIN 1"/>
    <property type="match status" value="1"/>
</dbReference>
<keyword evidence="6" id="KW-0206">Cytoskeleton</keyword>
<dbReference type="GO" id="GO:0048513">
    <property type="term" value="P:animal organ development"/>
    <property type="evidence" value="ECO:0007669"/>
    <property type="project" value="UniProtKB-ARBA"/>
</dbReference>
<dbReference type="GO" id="GO:0060271">
    <property type="term" value="P:cilium assembly"/>
    <property type="evidence" value="ECO:0007669"/>
    <property type="project" value="TreeGrafter"/>
</dbReference>
<dbReference type="InterPro" id="IPR041476">
    <property type="entry name" value="TRAF3IP1_C"/>
</dbReference>
<feature type="region of interest" description="Disordered" evidence="11">
    <location>
        <begin position="133"/>
        <end position="204"/>
    </location>
</feature>
<name>A0A922CXH9_MANSE</name>
<dbReference type="Proteomes" id="UP000791440">
    <property type="component" value="Unassembled WGS sequence"/>
</dbReference>
<dbReference type="Gene3D" id="1.10.418.50">
    <property type="entry name" value="Microtubule-binding protein MIP-T3"/>
    <property type="match status" value="1"/>
</dbReference>
<feature type="region of interest" description="Disordered" evidence="11">
    <location>
        <begin position="375"/>
        <end position="410"/>
    </location>
</feature>
<evidence type="ECO:0000256" key="1">
    <source>
        <dbReference type="ARBA" id="ARBA00004120"/>
    </source>
</evidence>
<feature type="compositionally biased region" description="Basic and acidic residues" evidence="11">
    <location>
        <begin position="401"/>
        <end position="410"/>
    </location>
</feature>
<evidence type="ECO:0000256" key="6">
    <source>
        <dbReference type="ARBA" id="ARBA00023212"/>
    </source>
</evidence>
<feature type="region of interest" description="Disordered" evidence="11">
    <location>
        <begin position="228"/>
        <end position="251"/>
    </location>
</feature>
<dbReference type="GO" id="GO:0042073">
    <property type="term" value="P:intraciliary transport"/>
    <property type="evidence" value="ECO:0007669"/>
    <property type="project" value="TreeGrafter"/>
</dbReference>
<feature type="compositionally biased region" description="Polar residues" evidence="11">
    <location>
        <begin position="228"/>
        <end position="240"/>
    </location>
</feature>
<dbReference type="EMBL" id="JH668965">
    <property type="protein sequence ID" value="KAG6463280.1"/>
    <property type="molecule type" value="Genomic_DNA"/>
</dbReference>
<proteinExistence type="inferred from homology"/>
<feature type="domain" description="TRAF3-interacting protein 1 N-terminal" evidence="12">
    <location>
        <begin position="10"/>
        <end position="118"/>
    </location>
</feature>
<feature type="domain" description="TRAF3-interacting protein 1 C-terminal" evidence="13">
    <location>
        <begin position="463"/>
        <end position="606"/>
    </location>
</feature>
<feature type="compositionally biased region" description="Low complexity" evidence="11">
    <location>
        <begin position="385"/>
        <end position="398"/>
    </location>
</feature>
<dbReference type="Pfam" id="PF10243">
    <property type="entry name" value="MIP-T3"/>
    <property type="match status" value="1"/>
</dbReference>
<organism evidence="14 15">
    <name type="scientific">Manduca sexta</name>
    <name type="common">Tobacco hawkmoth</name>
    <name type="synonym">Tobacco hornworm</name>
    <dbReference type="NCBI Taxonomy" id="7130"/>
    <lineage>
        <taxon>Eukaryota</taxon>
        <taxon>Metazoa</taxon>
        <taxon>Ecdysozoa</taxon>
        <taxon>Arthropoda</taxon>
        <taxon>Hexapoda</taxon>
        <taxon>Insecta</taxon>
        <taxon>Pterygota</taxon>
        <taxon>Neoptera</taxon>
        <taxon>Endopterygota</taxon>
        <taxon>Lepidoptera</taxon>
        <taxon>Glossata</taxon>
        <taxon>Ditrysia</taxon>
        <taxon>Bombycoidea</taxon>
        <taxon>Sphingidae</taxon>
        <taxon>Sphinginae</taxon>
        <taxon>Sphingini</taxon>
        <taxon>Manduca</taxon>
    </lineage>
</organism>
<evidence type="ECO:0000256" key="3">
    <source>
        <dbReference type="ARBA" id="ARBA00022490"/>
    </source>
</evidence>
<gene>
    <name evidence="14" type="ORF">O3G_MSEX013784</name>
</gene>
<dbReference type="AlphaFoldDB" id="A0A922CXH9"/>
<keyword evidence="15" id="KW-1185">Reference proteome</keyword>
<dbReference type="InterPro" id="IPR042576">
    <property type="entry name" value="TRAF3IP1_N_sf"/>
</dbReference>
<comment type="subcellular location">
    <subcellularLocation>
        <location evidence="2">Cytoplasm</location>
        <location evidence="2">Cytoskeleton</location>
        <location evidence="2">Cilium axoneme</location>
    </subcellularLocation>
    <subcellularLocation>
        <location evidence="1">Cytoplasm</location>
        <location evidence="1">Cytoskeleton</location>
        <location evidence="1">Cilium basal body</location>
    </subcellularLocation>
</comment>
<comment type="similarity">
    <text evidence="8">Belongs to the TRAF3IP1 family.</text>
</comment>
<dbReference type="PANTHER" id="PTHR31363:SF0">
    <property type="entry name" value="TRAF3-INTERACTING PROTEIN 1"/>
    <property type="match status" value="1"/>
</dbReference>
<evidence type="ECO:0000259" key="13">
    <source>
        <dbReference type="Pfam" id="PF17749"/>
    </source>
</evidence>
<evidence type="ECO:0000256" key="7">
    <source>
        <dbReference type="ARBA" id="ARBA00023273"/>
    </source>
</evidence>
<evidence type="ECO:0000313" key="15">
    <source>
        <dbReference type="Proteomes" id="UP000791440"/>
    </source>
</evidence>
<feature type="compositionally biased region" description="Basic and acidic residues" evidence="11">
    <location>
        <begin position="133"/>
        <end position="192"/>
    </location>
</feature>
<dbReference type="GO" id="GO:0048731">
    <property type="term" value="P:system development"/>
    <property type="evidence" value="ECO:0007669"/>
    <property type="project" value="UniProtKB-ARBA"/>
</dbReference>
<evidence type="ECO:0000256" key="11">
    <source>
        <dbReference type="SAM" id="MobiDB-lite"/>
    </source>
</evidence>
<feature type="compositionally biased region" description="Basic and acidic residues" evidence="11">
    <location>
        <begin position="241"/>
        <end position="251"/>
    </location>
</feature>
<evidence type="ECO:0000256" key="8">
    <source>
        <dbReference type="ARBA" id="ARBA00043971"/>
    </source>
</evidence>
<evidence type="ECO:0000256" key="9">
    <source>
        <dbReference type="ARBA" id="ARBA00070492"/>
    </source>
</evidence>
<dbReference type="InterPro" id="IPR040468">
    <property type="entry name" value="TRAF3IP1_N"/>
</dbReference>
<keyword evidence="3" id="KW-0963">Cytoplasm</keyword>
<comment type="caution">
    <text evidence="14">The sequence shown here is derived from an EMBL/GenBank/DDBJ whole genome shotgun (WGS) entry which is preliminary data.</text>
</comment>
<evidence type="ECO:0000256" key="4">
    <source>
        <dbReference type="ARBA" id="ARBA00022794"/>
    </source>
</evidence>
<protein>
    <recommendedName>
        <fullName evidence="9">TRAF3-interacting protein 1</fullName>
    </recommendedName>
</protein>
<evidence type="ECO:0000313" key="14">
    <source>
        <dbReference type="EMBL" id="KAG6463280.1"/>
    </source>
</evidence>